<dbReference type="PANTHER" id="PTHR46380">
    <property type="entry name" value="CYCLIN-D-BINDING MYB-LIKE TRANSCRIPTION FACTOR 1"/>
    <property type="match status" value="1"/>
</dbReference>
<feature type="compositionally biased region" description="Basic and acidic residues" evidence="4">
    <location>
        <begin position="30"/>
        <end position="92"/>
    </location>
</feature>
<feature type="compositionally biased region" description="Basic and acidic residues" evidence="4">
    <location>
        <begin position="1"/>
        <end position="14"/>
    </location>
</feature>
<evidence type="ECO:0000313" key="6">
    <source>
        <dbReference type="RefSeq" id="XP_011636921.1"/>
    </source>
</evidence>
<dbReference type="InterPro" id="IPR051651">
    <property type="entry name" value="DMTF1_DNA-bind_reg"/>
</dbReference>
<comment type="subcellular location">
    <subcellularLocation>
        <location evidence="1">Nucleus</location>
    </subcellularLocation>
</comment>
<dbReference type="GO" id="GO:0005634">
    <property type="term" value="C:nucleus"/>
    <property type="evidence" value="ECO:0007669"/>
    <property type="project" value="UniProtKB-SubCell"/>
</dbReference>
<feature type="compositionally biased region" description="Acidic residues" evidence="4">
    <location>
        <begin position="93"/>
        <end position="108"/>
    </location>
</feature>
<proteinExistence type="predicted"/>
<evidence type="ECO:0000313" key="7">
    <source>
        <dbReference type="RefSeq" id="XP_011636922.1"/>
    </source>
</evidence>
<evidence type="ECO:0000256" key="2">
    <source>
        <dbReference type="ARBA" id="ARBA00023125"/>
    </source>
</evidence>
<organism evidence="7">
    <name type="scientific">Pogonomyrmex barbatus</name>
    <name type="common">red harvester ant</name>
    <dbReference type="NCBI Taxonomy" id="144034"/>
    <lineage>
        <taxon>Eukaryota</taxon>
        <taxon>Metazoa</taxon>
        <taxon>Ecdysozoa</taxon>
        <taxon>Arthropoda</taxon>
        <taxon>Hexapoda</taxon>
        <taxon>Insecta</taxon>
        <taxon>Pterygota</taxon>
        <taxon>Neoptera</taxon>
        <taxon>Endopterygota</taxon>
        <taxon>Hymenoptera</taxon>
        <taxon>Apocrita</taxon>
        <taxon>Aculeata</taxon>
        <taxon>Formicoidea</taxon>
        <taxon>Formicidae</taxon>
        <taxon>Myrmicinae</taxon>
        <taxon>Pogonomyrmex</taxon>
    </lineage>
</organism>
<evidence type="ECO:0000256" key="4">
    <source>
        <dbReference type="SAM" id="MobiDB-lite"/>
    </source>
</evidence>
<protein>
    <submittedName>
        <fullName evidence="6 7">Uncharacterized protein LOC105427066 isoform X1</fullName>
    </submittedName>
</protein>
<keyword evidence="5" id="KW-1185">Reference proteome</keyword>
<accession>A0A6I9W5V7</accession>
<evidence type="ECO:0000256" key="1">
    <source>
        <dbReference type="ARBA" id="ARBA00004123"/>
    </source>
</evidence>
<dbReference type="GO" id="GO:0000981">
    <property type="term" value="F:DNA-binding transcription factor activity, RNA polymerase II-specific"/>
    <property type="evidence" value="ECO:0007669"/>
    <property type="project" value="TreeGrafter"/>
</dbReference>
<sequence length="359" mass="42909">MMKHDSNKTKESMTKDIVTIIKTTQNDGSNLRKELENEDISKVHKDENIENEIRTEQDEEDNSKKELKNKDICKIKHKDGDIENGMNRKNEEQNEDSNSTEESMNEDTCEVKCKDKNIDNEIDILQNKSGDIKKALKNKYNHIVDSEDEGVEEENYSEVTYLARQMASTERLCQAEAVQLYNLHVKLRHTVPPQHKIETRAGSHIPTRKEIEKFRKIIPIRKGTYSFEEDKIIASNWKTFCKLHNWDKRKTKPFLQLRIGTLTYMRNTTERRKFVQFLADGLPDRTLYSVYHRFRNLYENNLQRRYIPEEDKMIIDHLENNPFLDERRKYVDLAKVLRRTRNSIWRRYQILKKRKRQSA</sequence>
<evidence type="ECO:0000256" key="3">
    <source>
        <dbReference type="ARBA" id="ARBA00023242"/>
    </source>
</evidence>
<dbReference type="Proteomes" id="UP000504615">
    <property type="component" value="Unplaced"/>
</dbReference>
<gene>
    <name evidence="6 7" type="primary">LOC105427066</name>
</gene>
<dbReference type="PANTHER" id="PTHR46380:SF2">
    <property type="entry name" value="CYCLIN-D-BINDING MYB-LIKE TRANSCRIPTION FACTOR 1"/>
    <property type="match status" value="1"/>
</dbReference>
<dbReference type="RefSeq" id="XP_011636921.1">
    <property type="nucleotide sequence ID" value="XM_011638619.2"/>
</dbReference>
<keyword evidence="2" id="KW-0238">DNA-binding</keyword>
<reference evidence="7" key="1">
    <citation type="submission" date="2022-04" db="UniProtKB">
        <authorList>
            <consortium name="RefSeq"/>
        </authorList>
    </citation>
    <scope>IDENTIFICATION</scope>
</reference>
<dbReference type="KEGG" id="pbar:105427066"/>
<feature type="region of interest" description="Disordered" evidence="4">
    <location>
        <begin position="1"/>
        <end position="108"/>
    </location>
</feature>
<dbReference type="GeneID" id="105427066"/>
<evidence type="ECO:0000313" key="5">
    <source>
        <dbReference type="Proteomes" id="UP000504615"/>
    </source>
</evidence>
<dbReference type="GO" id="GO:0000978">
    <property type="term" value="F:RNA polymerase II cis-regulatory region sequence-specific DNA binding"/>
    <property type="evidence" value="ECO:0007669"/>
    <property type="project" value="TreeGrafter"/>
</dbReference>
<dbReference type="OrthoDB" id="5812619at2759"/>
<dbReference type="AlphaFoldDB" id="A0A6I9W5V7"/>
<dbReference type="RefSeq" id="XP_011636922.1">
    <property type="nucleotide sequence ID" value="XM_011638620.2"/>
</dbReference>
<keyword evidence="3" id="KW-0539">Nucleus</keyword>
<name>A0A6I9W5V7_9HYME</name>